<gene>
    <name evidence="1" type="ORF">NEPTK9_001816</name>
</gene>
<evidence type="ECO:0000313" key="1">
    <source>
        <dbReference type="EMBL" id="MBF5060282.1"/>
    </source>
</evidence>
<feature type="non-terminal residue" evidence="1">
    <location>
        <position position="347"/>
    </location>
</feature>
<dbReference type="EMBL" id="JAAEJV010000120">
    <property type="protein sequence ID" value="MBF5060282.1"/>
    <property type="molecule type" value="Genomic_DNA"/>
</dbReference>
<comment type="caution">
    <text evidence="1">The sequence shown here is derived from an EMBL/GenBank/DDBJ whole genome shotgun (WGS) entry which is preliminary data.</text>
</comment>
<dbReference type="Proteomes" id="UP001194714">
    <property type="component" value="Unassembled WGS sequence"/>
</dbReference>
<evidence type="ECO:0000313" key="2">
    <source>
        <dbReference type="Proteomes" id="UP001194714"/>
    </source>
</evidence>
<accession>A0ABS0B1M8</accession>
<organism evidence="1 2">
    <name type="scientific">Candidatus Neptunichlamydia vexilliferae</name>
    <dbReference type="NCBI Taxonomy" id="1651774"/>
    <lineage>
        <taxon>Bacteria</taxon>
        <taxon>Pseudomonadati</taxon>
        <taxon>Chlamydiota</taxon>
        <taxon>Chlamydiia</taxon>
        <taxon>Parachlamydiales</taxon>
        <taxon>Simkaniaceae</taxon>
        <taxon>Candidatus Neptunichlamydia</taxon>
    </lineage>
</organism>
<evidence type="ECO:0008006" key="3">
    <source>
        <dbReference type="Google" id="ProtNLM"/>
    </source>
</evidence>
<name>A0ABS0B1M8_9BACT</name>
<sequence length="347" mass="39534">MKQSLKQSQKEKFALTKKKICWHTSLGDIKLVTQGFLFKKKKAPNRRIVPFTKNTGVRHLGYSKRLSRLTVDMSAESSFRQAGDRMLEHHGVEVSVSAIREMTLRNAQKSKKILSKERKTSLETGSDLVNLEMDGVMVPTVEYEDSKDRRKAKTLQWKEIKVGAIQDPKCVEPKFACSMEGADALGDRLIIQMHGLVGSFIPNIHGLADGALWTIEQGERIGGSRYGHLIDFYHLSEYLSDAFEGDSKKALMLKRSQQEIRLGEIQKVAKRLKRRQKLNPKHEGIMKCLKYIKNRPGQFKYKEAIEKDLPIGSGLIESTNRSLIQKRLKIPGAWWLAENADDMAQLR</sequence>
<proteinExistence type="predicted"/>
<keyword evidence="2" id="KW-1185">Reference proteome</keyword>
<protein>
    <recommendedName>
        <fullName evidence="3">Transposase</fullName>
    </recommendedName>
</protein>
<reference evidence="1 2" key="1">
    <citation type="submission" date="2020-01" db="EMBL/GenBank/DDBJ databases">
        <title>Draft genome sequence of Cand. Neptunochlamydia vexilliferae K9.</title>
        <authorList>
            <person name="Schulz F."/>
            <person name="Koestlbacher S."/>
            <person name="Wascher F."/>
            <person name="Pizzetti I."/>
            <person name="Horn M."/>
        </authorList>
    </citation>
    <scope>NUCLEOTIDE SEQUENCE [LARGE SCALE GENOMIC DNA]</scope>
    <source>
        <strain evidence="1 2">K9</strain>
    </source>
</reference>